<sequence>MNIDELMAQAGISKDDLKAFVSPLIKEAIGEELKGEIQDVVKAEVTPIIQALPEQVNTFVSQQVSKLAEEVKGEADKKLDKALQTASSNSGSKEKGKNEISPELKEKLLNRFIDKALGADEDKLGEQVEKLVKRQQALNTAMSAAGIYQPGPEVVWKAYQDATAKAYASMIKGGGFPLPVKDETKKV</sequence>
<feature type="region of interest" description="Disordered" evidence="1">
    <location>
        <begin position="78"/>
        <end position="102"/>
    </location>
</feature>
<dbReference type="EMBL" id="BARV01031922">
    <property type="protein sequence ID" value="GAI43077.1"/>
    <property type="molecule type" value="Genomic_DNA"/>
</dbReference>
<comment type="caution">
    <text evidence="2">The sequence shown here is derived from an EMBL/GenBank/DDBJ whole genome shotgun (WGS) entry which is preliminary data.</text>
</comment>
<feature type="non-terminal residue" evidence="2">
    <location>
        <position position="187"/>
    </location>
</feature>
<reference evidence="2" key="1">
    <citation type="journal article" date="2014" name="Front. Microbiol.">
        <title>High frequency of phylogenetically diverse reductive dehalogenase-homologous genes in deep subseafloor sedimentary metagenomes.</title>
        <authorList>
            <person name="Kawai M."/>
            <person name="Futagami T."/>
            <person name="Toyoda A."/>
            <person name="Takaki Y."/>
            <person name="Nishi S."/>
            <person name="Hori S."/>
            <person name="Arai W."/>
            <person name="Tsubouchi T."/>
            <person name="Morono Y."/>
            <person name="Uchiyama I."/>
            <person name="Ito T."/>
            <person name="Fujiyama A."/>
            <person name="Inagaki F."/>
            <person name="Takami H."/>
        </authorList>
    </citation>
    <scope>NUCLEOTIDE SEQUENCE</scope>
    <source>
        <strain evidence="2">Expedition CK06-06</strain>
    </source>
</reference>
<dbReference type="AlphaFoldDB" id="X1NGD4"/>
<organism evidence="2">
    <name type="scientific">marine sediment metagenome</name>
    <dbReference type="NCBI Taxonomy" id="412755"/>
    <lineage>
        <taxon>unclassified sequences</taxon>
        <taxon>metagenomes</taxon>
        <taxon>ecological metagenomes</taxon>
    </lineage>
</organism>
<protein>
    <submittedName>
        <fullName evidence="2">Uncharacterized protein</fullName>
    </submittedName>
</protein>
<accession>X1NGD4</accession>
<gene>
    <name evidence="2" type="ORF">S06H3_50414</name>
</gene>
<name>X1NGD4_9ZZZZ</name>
<feature type="compositionally biased region" description="Basic and acidic residues" evidence="1">
    <location>
        <begin position="92"/>
        <end position="102"/>
    </location>
</feature>
<evidence type="ECO:0000313" key="2">
    <source>
        <dbReference type="EMBL" id="GAI43077.1"/>
    </source>
</evidence>
<evidence type="ECO:0000256" key="1">
    <source>
        <dbReference type="SAM" id="MobiDB-lite"/>
    </source>
</evidence>
<proteinExistence type="predicted"/>